<evidence type="ECO:0000313" key="2">
    <source>
        <dbReference type="Proteomes" id="UP001241603"/>
    </source>
</evidence>
<keyword evidence="2" id="KW-1185">Reference proteome</keyword>
<accession>A0ABU0HBR8</accession>
<dbReference type="Proteomes" id="UP001241603">
    <property type="component" value="Unassembled WGS sequence"/>
</dbReference>
<name>A0ABU0HBR8_9HYPH</name>
<protein>
    <submittedName>
        <fullName evidence="1">Uncharacterized protein</fullName>
    </submittedName>
</protein>
<organism evidence="1 2">
    <name type="scientific">Kaistia dalseonensis</name>
    <dbReference type="NCBI Taxonomy" id="410840"/>
    <lineage>
        <taxon>Bacteria</taxon>
        <taxon>Pseudomonadati</taxon>
        <taxon>Pseudomonadota</taxon>
        <taxon>Alphaproteobacteria</taxon>
        <taxon>Hyphomicrobiales</taxon>
        <taxon>Kaistiaceae</taxon>
        <taxon>Kaistia</taxon>
    </lineage>
</organism>
<gene>
    <name evidence="1" type="ORF">QO014_004153</name>
</gene>
<reference evidence="1 2" key="1">
    <citation type="submission" date="2023-07" db="EMBL/GenBank/DDBJ databases">
        <title>Genomic Encyclopedia of Type Strains, Phase IV (KMG-IV): sequencing the most valuable type-strain genomes for metagenomic binning, comparative biology and taxonomic classification.</title>
        <authorList>
            <person name="Goeker M."/>
        </authorList>
    </citation>
    <scope>NUCLEOTIDE SEQUENCE [LARGE SCALE GENOMIC DNA]</scope>
    <source>
        <strain evidence="1 2">B6-8</strain>
    </source>
</reference>
<dbReference type="EMBL" id="JAUSVO010000006">
    <property type="protein sequence ID" value="MDQ0439747.1"/>
    <property type="molecule type" value="Genomic_DNA"/>
</dbReference>
<comment type="caution">
    <text evidence="1">The sequence shown here is derived from an EMBL/GenBank/DDBJ whole genome shotgun (WGS) entry which is preliminary data.</text>
</comment>
<evidence type="ECO:0000313" key="1">
    <source>
        <dbReference type="EMBL" id="MDQ0439747.1"/>
    </source>
</evidence>
<sequence>MPRYVNGYQLSLDDATIATFGFDRETFERGLMSNPL</sequence>
<proteinExistence type="predicted"/>